<feature type="transmembrane region" description="Helical" evidence="1">
    <location>
        <begin position="1035"/>
        <end position="1057"/>
    </location>
</feature>
<feature type="transmembrane region" description="Helical" evidence="1">
    <location>
        <begin position="373"/>
        <end position="393"/>
    </location>
</feature>
<dbReference type="Gene3D" id="3.30.70.1320">
    <property type="entry name" value="Multidrug efflux transporter AcrB pore domain like"/>
    <property type="match status" value="1"/>
</dbReference>
<reference evidence="2 3" key="1">
    <citation type="submission" date="2016-11" db="EMBL/GenBank/DDBJ databases">
        <authorList>
            <person name="Jaros S."/>
            <person name="Januszkiewicz K."/>
            <person name="Wedrychowicz H."/>
        </authorList>
    </citation>
    <scope>NUCLEOTIDE SEQUENCE [LARGE SCALE GENOMIC DNA]</scope>
    <source>
        <strain evidence="2 3">GAS138</strain>
    </source>
</reference>
<dbReference type="InterPro" id="IPR027463">
    <property type="entry name" value="AcrB_DN_DC_subdom"/>
</dbReference>
<dbReference type="Gene3D" id="3.30.2090.10">
    <property type="entry name" value="Multidrug efflux transporter AcrB TolC docking domain, DN and DC subdomains"/>
    <property type="match status" value="2"/>
</dbReference>
<dbReference type="PRINTS" id="PR00702">
    <property type="entry name" value="ACRIFLAVINRP"/>
</dbReference>
<dbReference type="AlphaFoldDB" id="A0A1M5X3Z7"/>
<feature type="transmembrane region" description="Helical" evidence="1">
    <location>
        <begin position="958"/>
        <end position="982"/>
    </location>
</feature>
<dbReference type="Gene3D" id="3.30.70.1440">
    <property type="entry name" value="Multidrug efflux transporter AcrB pore domain"/>
    <property type="match status" value="1"/>
</dbReference>
<gene>
    <name evidence="2" type="ORF">SAMN05443248_7001</name>
</gene>
<dbReference type="PANTHER" id="PTHR32063:SF12">
    <property type="entry name" value="CATION EFFLUX SYSTEM PROTEIN"/>
    <property type="match status" value="1"/>
</dbReference>
<feature type="transmembrane region" description="Helical" evidence="1">
    <location>
        <begin position="1003"/>
        <end position="1023"/>
    </location>
</feature>
<dbReference type="Pfam" id="PF00873">
    <property type="entry name" value="ACR_tran"/>
    <property type="match status" value="1"/>
</dbReference>
<dbReference type="SUPFAM" id="SSF82866">
    <property type="entry name" value="Multidrug efflux transporter AcrB transmembrane domain"/>
    <property type="match status" value="2"/>
</dbReference>
<evidence type="ECO:0000313" key="2">
    <source>
        <dbReference type="EMBL" id="SHH94529.1"/>
    </source>
</evidence>
<evidence type="ECO:0000313" key="3">
    <source>
        <dbReference type="Proteomes" id="UP000189796"/>
    </source>
</evidence>
<dbReference type="Proteomes" id="UP000189796">
    <property type="component" value="Chromosome I"/>
</dbReference>
<keyword evidence="1" id="KW-0812">Transmembrane</keyword>
<dbReference type="RefSeq" id="WP_079605288.1">
    <property type="nucleotide sequence ID" value="NZ_LT670817.1"/>
</dbReference>
<dbReference type="InterPro" id="IPR001036">
    <property type="entry name" value="Acrflvin-R"/>
</dbReference>
<dbReference type="GO" id="GO:0042910">
    <property type="term" value="F:xenobiotic transmembrane transporter activity"/>
    <property type="evidence" value="ECO:0007669"/>
    <property type="project" value="TreeGrafter"/>
</dbReference>
<feature type="transmembrane region" description="Helical" evidence="1">
    <location>
        <begin position="932"/>
        <end position="952"/>
    </location>
</feature>
<dbReference type="SUPFAM" id="SSF82714">
    <property type="entry name" value="Multidrug efflux transporter AcrB TolC docking domain, DN and DC subdomains"/>
    <property type="match status" value="2"/>
</dbReference>
<proteinExistence type="predicted"/>
<feature type="transmembrane region" description="Helical" evidence="1">
    <location>
        <begin position="906"/>
        <end position="925"/>
    </location>
</feature>
<keyword evidence="1" id="KW-1133">Transmembrane helix</keyword>
<sequence>MIKSLLEFGLTRSAIIVLGLVVFCAGGLVAFSRLNIEAYPNPAPVILEITAQAAGLSAEEMEKYYTIPMEVGLYPTPGVVNIRSTSFYGLSFVRVTFAYGVDYYFALSQASIMLQQNVNLPGNQVAQIQQSSLVGEIYRYQIVGPPHFGLTNLRTLQDYVVTRRLLTVPGVVQINSWGGTTKQFNVDADLEKLEAYNITVPQLISALGNANINVGGREITIGQQSVNIRGIGLVDSGGADDVTKGYKVEDIENVVLTQSGGLPIQIKNVAKVSVGYVPRLGIAGRDHDDDVAAAIVVMGRTQHTNDIIPRVQAEVAKLNTDGSLPAGVKIVPYYDRSSLVGVTTHTVLHNLIFGCLLVFLIQWIFLGDLRSAIIVGANIPFALFFAIIIMVLRGEDANLLSLGAVDFGIIVDSAVIMMENIYRNFQSTPEHRQTLLHHLSEGYWGPDPTSVTGQKTTSRRWSDRLRIIFVSALQVDKAVFFTAAITVTAFVPLFTMQGVEGQIFGPMARTYGYALAGALLATFTVTPVLAALLLPRHIEEVETVIVRALRASYTPVLRWALGNLKVAVIIGVAFMVLSVGAASQLGSEFLPALEEGNFWIRAAMPSTMSLEAGTAAAGKMREILLRHPEVITVVSQHGRPDNGSDASPFSNVELFAPLKPFDEWPADLTKEKLTEELQKEFSEELPGVGLNFSQYIQDNIEEALSGVKGANSVKIVGPNLATLESLASQVMAEMAKVPGVADLGIFHLLGQPNLNIRIDRNKAARYGLNTGDVNSVVQAALGGTTATTVLEGDRQFSLAVRLDPKYRSSVDAIRTVKVAYQTPSGTNAYVPLSELADITLDTGASFIYRERSQRFIPIKFSVRGRDLGGTVAEAQERVAKAIKLPNGYRILWAGEFDDLQNAKKRLLIVVPITLLLILVLLYGLFNSLRDSLLAVAGIPFAIGGGLIALYLAGLDFSVSAAIGFISLFGVAVMDGILNITYYRELRTQGMEIREAVFRGAEQRMRPMLMTALSAGVGLLPAAISHGIGSQVQRPLATVVVGGMFIGPLLLLVVAPALRKIFLSKDSNITNENEDAETADVSAQS</sequence>
<feature type="transmembrane region" description="Helical" evidence="1">
    <location>
        <begin position="12"/>
        <end position="31"/>
    </location>
</feature>
<keyword evidence="1" id="KW-0472">Membrane</keyword>
<evidence type="ECO:0000256" key="1">
    <source>
        <dbReference type="SAM" id="Phobius"/>
    </source>
</evidence>
<dbReference type="OrthoDB" id="9758757at2"/>
<accession>A0A1M5X3Z7</accession>
<dbReference type="SUPFAM" id="SSF82693">
    <property type="entry name" value="Multidrug efflux transporter AcrB pore domain, PN1, PN2, PC1 and PC2 subdomains"/>
    <property type="match status" value="3"/>
</dbReference>
<organism evidence="2 3">
    <name type="scientific">Bradyrhizobium erythrophlei</name>
    <dbReference type="NCBI Taxonomy" id="1437360"/>
    <lineage>
        <taxon>Bacteria</taxon>
        <taxon>Pseudomonadati</taxon>
        <taxon>Pseudomonadota</taxon>
        <taxon>Alphaproteobacteria</taxon>
        <taxon>Hyphomicrobiales</taxon>
        <taxon>Nitrobacteraceae</taxon>
        <taxon>Bradyrhizobium</taxon>
    </lineage>
</organism>
<dbReference type="Gene3D" id="3.30.70.1430">
    <property type="entry name" value="Multidrug efflux transporter AcrB pore domain"/>
    <property type="match status" value="2"/>
</dbReference>
<name>A0A1M5X3Z7_9BRAD</name>
<feature type="transmembrane region" description="Helical" evidence="1">
    <location>
        <begin position="347"/>
        <end position="366"/>
    </location>
</feature>
<protein>
    <submittedName>
        <fullName evidence="2">Cobalt-zinc-cadmium resistance protein CzcA</fullName>
    </submittedName>
</protein>
<feature type="transmembrane region" description="Helical" evidence="1">
    <location>
        <begin position="467"/>
        <end position="491"/>
    </location>
</feature>
<dbReference type="GO" id="GO:0005886">
    <property type="term" value="C:plasma membrane"/>
    <property type="evidence" value="ECO:0007669"/>
    <property type="project" value="TreeGrafter"/>
</dbReference>
<feature type="transmembrane region" description="Helical" evidence="1">
    <location>
        <begin position="556"/>
        <end position="577"/>
    </location>
</feature>
<dbReference type="Gene3D" id="1.20.1640.10">
    <property type="entry name" value="Multidrug efflux transporter AcrB transmembrane domain"/>
    <property type="match status" value="2"/>
</dbReference>
<dbReference type="PANTHER" id="PTHR32063">
    <property type="match status" value="1"/>
</dbReference>
<feature type="transmembrane region" description="Helical" evidence="1">
    <location>
        <begin position="511"/>
        <end position="535"/>
    </location>
</feature>
<dbReference type="EMBL" id="LT670817">
    <property type="protein sequence ID" value="SHH94529.1"/>
    <property type="molecule type" value="Genomic_DNA"/>
</dbReference>